<dbReference type="AlphaFoldDB" id="A0A926NB25"/>
<dbReference type="Pfam" id="PF05991">
    <property type="entry name" value="NYN_YacP"/>
    <property type="match status" value="1"/>
</dbReference>
<gene>
    <name evidence="2" type="ORF">IC620_08445</name>
</gene>
<feature type="coiled-coil region" evidence="1">
    <location>
        <begin position="121"/>
        <end position="172"/>
    </location>
</feature>
<protein>
    <submittedName>
        <fullName evidence="2">NYN domain-containing protein</fullName>
    </submittedName>
</protein>
<keyword evidence="1" id="KW-0175">Coiled coil</keyword>
<sequence length="173" mass="20334">MAKREEWLIVDGYNVIGAISPMRLHPTYLDEERNHLIRDLSEYQAVTGQQVIVVFDAHFTKTSEVKSKQEKVTIYYTQYDETADAFIERFVKKHKNPFRVIYVATSDQLEQRIVFGQGAYRKSARELIEEIELSKNKLSKKLEIKNTKKPKGSLAERLSDELKKELEKLRRKK</sequence>
<dbReference type="Proteomes" id="UP000661691">
    <property type="component" value="Unassembled WGS sequence"/>
</dbReference>
<dbReference type="PANTHER" id="PTHR34547:SF1">
    <property type="entry name" value="YACP-LIKE NYN DOMAIN PROTEIN"/>
    <property type="match status" value="1"/>
</dbReference>
<evidence type="ECO:0000313" key="2">
    <source>
        <dbReference type="EMBL" id="MBD1372385.1"/>
    </source>
</evidence>
<dbReference type="PANTHER" id="PTHR34547">
    <property type="entry name" value="YACP-LIKE NYN DOMAIN PROTEIN"/>
    <property type="match status" value="1"/>
</dbReference>
<dbReference type="RefSeq" id="WP_191140670.1">
    <property type="nucleotide sequence ID" value="NZ_JACXAG020000007.1"/>
</dbReference>
<dbReference type="CDD" id="cd10912">
    <property type="entry name" value="PIN_YacP-like"/>
    <property type="match status" value="1"/>
</dbReference>
<dbReference type="InterPro" id="IPR010298">
    <property type="entry name" value="YacP-like"/>
</dbReference>
<organism evidence="2 3">
    <name type="scientific">Polycladospora coralii</name>
    <dbReference type="NCBI Taxonomy" id="2771432"/>
    <lineage>
        <taxon>Bacteria</taxon>
        <taxon>Bacillati</taxon>
        <taxon>Bacillota</taxon>
        <taxon>Bacilli</taxon>
        <taxon>Bacillales</taxon>
        <taxon>Thermoactinomycetaceae</taxon>
        <taxon>Polycladospora</taxon>
    </lineage>
</organism>
<dbReference type="EMBL" id="JACXAH010000010">
    <property type="protein sequence ID" value="MBD1372385.1"/>
    <property type="molecule type" value="Genomic_DNA"/>
</dbReference>
<name>A0A926NB25_9BACL</name>
<proteinExistence type="predicted"/>
<comment type="caution">
    <text evidence="2">The sequence shown here is derived from an EMBL/GenBank/DDBJ whole genome shotgun (WGS) entry which is preliminary data.</text>
</comment>
<accession>A0A926NB25</accession>
<evidence type="ECO:0000256" key="1">
    <source>
        <dbReference type="SAM" id="Coils"/>
    </source>
</evidence>
<keyword evidence="3" id="KW-1185">Reference proteome</keyword>
<evidence type="ECO:0000313" key="3">
    <source>
        <dbReference type="Proteomes" id="UP000661691"/>
    </source>
</evidence>
<reference evidence="2" key="1">
    <citation type="submission" date="2020-09" db="EMBL/GenBank/DDBJ databases">
        <title>A novel bacterium of genus Hazenella, isolated from South China Sea.</title>
        <authorList>
            <person name="Huang H."/>
            <person name="Mo K."/>
            <person name="Hu Y."/>
        </authorList>
    </citation>
    <scope>NUCLEOTIDE SEQUENCE</scope>
    <source>
        <strain evidence="2">IB182357</strain>
    </source>
</reference>